<feature type="region of interest" description="Disordered" evidence="1">
    <location>
        <begin position="1"/>
        <end position="25"/>
    </location>
</feature>
<dbReference type="InterPro" id="IPR050237">
    <property type="entry name" value="ATP-dep_AMP-bd_enzyme"/>
</dbReference>
<dbReference type="AlphaFoldDB" id="A0AA37UU32"/>
<dbReference type="Pfam" id="PF13193">
    <property type="entry name" value="AMP-binding_C"/>
    <property type="match status" value="1"/>
</dbReference>
<keyword evidence="4" id="KW-0436">Ligase</keyword>
<protein>
    <submittedName>
        <fullName evidence="4">Long-chain-fatty-acid--CoA ligase</fullName>
    </submittedName>
</protein>
<sequence length="568" mass="60585">MNDAVARPTPDSPDEATPIPATIDVPDESLPHGLSAAAAAWPDRVAVDFLRSTLTYAELDAAVARAAQALLDLGVEPGDRVAIALPNCTTHVVAFSAVLRIGGVVVEHNPTYTAPQLRHQLADSGARVAIVWEKAARAALGAREGTALETVVAVDVSRDLPTTSRLALRLPVRAARATRAALRDAVPDGALRWERLVRRRGPQLPASHPYPASDAVALLQYTGGTTGTPKGAVLTHRNLVANAVQCEVWTRTVRASETLYGALPFFHAFGLTLCLGYGLRTGATLVVFPRFDPAAMVAAQRRRPGTFLPAVPPMIERFTTAAREAGVDLTSFRFAFSGAMALPASTARAWEEATGGYAIEGYGMTETSPVALGNPVSPERRPGALGLAFPSTQVRVVDAETLQDVPDGARGELLLRGPQVFSGYWNRPEESAEQLLPDGWLRTGDVVVRDEDGFVTLVDRIKEMIVTGGFKVYPSQVEDLLREMPGVADVAVVGTPGGDLGEKVVAAIVLDGSVPTISLAELRAWASERVASYAVPRELVVVTELPRSIIGKVLRRVVRDDLVGRRPE</sequence>
<dbReference type="InterPro" id="IPR045851">
    <property type="entry name" value="AMP-bd_C_sf"/>
</dbReference>
<keyword evidence="5" id="KW-1185">Reference proteome</keyword>
<dbReference type="SUPFAM" id="SSF56801">
    <property type="entry name" value="Acetyl-CoA synthetase-like"/>
    <property type="match status" value="1"/>
</dbReference>
<dbReference type="Gene3D" id="3.30.300.30">
    <property type="match status" value="1"/>
</dbReference>
<evidence type="ECO:0000313" key="4">
    <source>
        <dbReference type="EMBL" id="GMA30171.1"/>
    </source>
</evidence>
<dbReference type="InterPro" id="IPR020845">
    <property type="entry name" value="AMP-binding_CS"/>
</dbReference>
<dbReference type="Gene3D" id="3.40.50.12780">
    <property type="entry name" value="N-terminal domain of ligase-like"/>
    <property type="match status" value="1"/>
</dbReference>
<evidence type="ECO:0000259" key="3">
    <source>
        <dbReference type="Pfam" id="PF13193"/>
    </source>
</evidence>
<reference evidence="4" key="1">
    <citation type="journal article" date="2014" name="Int. J. Syst. Evol. Microbiol.">
        <title>Complete genome sequence of Corynebacterium casei LMG S-19264T (=DSM 44701T), isolated from a smear-ripened cheese.</title>
        <authorList>
            <consortium name="US DOE Joint Genome Institute (JGI-PGF)"/>
            <person name="Walter F."/>
            <person name="Albersmeier A."/>
            <person name="Kalinowski J."/>
            <person name="Ruckert C."/>
        </authorList>
    </citation>
    <scope>NUCLEOTIDE SEQUENCE</scope>
    <source>
        <strain evidence="4">NBRC 112290</strain>
    </source>
</reference>
<dbReference type="EMBL" id="BSUM01000001">
    <property type="protein sequence ID" value="GMA30171.1"/>
    <property type="molecule type" value="Genomic_DNA"/>
</dbReference>
<evidence type="ECO:0000256" key="1">
    <source>
        <dbReference type="SAM" id="MobiDB-lite"/>
    </source>
</evidence>
<name>A0AA37UU32_9MICO</name>
<dbReference type="PANTHER" id="PTHR43767">
    <property type="entry name" value="LONG-CHAIN-FATTY-ACID--COA LIGASE"/>
    <property type="match status" value="1"/>
</dbReference>
<dbReference type="InterPro" id="IPR025110">
    <property type="entry name" value="AMP-bd_C"/>
</dbReference>
<reference evidence="4" key="2">
    <citation type="submission" date="2023-02" db="EMBL/GenBank/DDBJ databases">
        <authorList>
            <person name="Sun Q."/>
            <person name="Mori K."/>
        </authorList>
    </citation>
    <scope>NUCLEOTIDE SEQUENCE</scope>
    <source>
        <strain evidence="4">NBRC 112290</strain>
    </source>
</reference>
<evidence type="ECO:0000259" key="2">
    <source>
        <dbReference type="Pfam" id="PF00501"/>
    </source>
</evidence>
<feature type="domain" description="AMP-binding enzyme C-terminal" evidence="3">
    <location>
        <begin position="477"/>
        <end position="552"/>
    </location>
</feature>
<dbReference type="GO" id="GO:0016877">
    <property type="term" value="F:ligase activity, forming carbon-sulfur bonds"/>
    <property type="evidence" value="ECO:0007669"/>
    <property type="project" value="UniProtKB-ARBA"/>
</dbReference>
<dbReference type="PROSITE" id="PS00455">
    <property type="entry name" value="AMP_BINDING"/>
    <property type="match status" value="1"/>
</dbReference>
<dbReference type="RefSeq" id="WP_284248651.1">
    <property type="nucleotide sequence ID" value="NZ_BSUM01000001.1"/>
</dbReference>
<organism evidence="4 5">
    <name type="scientific">Litorihabitans aurantiacus</name>
    <dbReference type="NCBI Taxonomy" id="1930061"/>
    <lineage>
        <taxon>Bacteria</taxon>
        <taxon>Bacillati</taxon>
        <taxon>Actinomycetota</taxon>
        <taxon>Actinomycetes</taxon>
        <taxon>Micrococcales</taxon>
        <taxon>Beutenbergiaceae</taxon>
        <taxon>Litorihabitans</taxon>
    </lineage>
</organism>
<evidence type="ECO:0000313" key="5">
    <source>
        <dbReference type="Proteomes" id="UP001157161"/>
    </source>
</evidence>
<accession>A0AA37UU32</accession>
<dbReference type="InterPro" id="IPR000873">
    <property type="entry name" value="AMP-dep_synth/lig_dom"/>
</dbReference>
<comment type="caution">
    <text evidence="4">The sequence shown here is derived from an EMBL/GenBank/DDBJ whole genome shotgun (WGS) entry which is preliminary data.</text>
</comment>
<gene>
    <name evidence="4" type="ORF">GCM10025875_01630</name>
</gene>
<dbReference type="Pfam" id="PF00501">
    <property type="entry name" value="AMP-binding"/>
    <property type="match status" value="1"/>
</dbReference>
<dbReference type="PANTHER" id="PTHR43767:SF12">
    <property type="entry name" value="AMP-DEPENDENT SYNTHETASE AND LIGASE"/>
    <property type="match status" value="1"/>
</dbReference>
<dbReference type="Proteomes" id="UP001157161">
    <property type="component" value="Unassembled WGS sequence"/>
</dbReference>
<feature type="domain" description="AMP-dependent synthetase/ligase" evidence="2">
    <location>
        <begin position="36"/>
        <end position="425"/>
    </location>
</feature>
<proteinExistence type="predicted"/>
<dbReference type="InterPro" id="IPR042099">
    <property type="entry name" value="ANL_N_sf"/>
</dbReference>